<proteinExistence type="predicted"/>
<evidence type="ECO:0000313" key="2">
    <source>
        <dbReference type="EMBL" id="CAK7925225.1"/>
    </source>
</evidence>
<gene>
    <name evidence="2" type="ORF">PM001_LOCUS10375</name>
</gene>
<protein>
    <submittedName>
        <fullName evidence="2">Uncharacterized protein</fullName>
    </submittedName>
</protein>
<dbReference type="AlphaFoldDB" id="A0AAV1TS46"/>
<sequence length="130" mass="13015">MRLAAEAARKAVASMLAAEESSSLASAAGDPASDVAIQQQAVPVVTSPRVESPRATDTYAVSAAGAVTYNVDEPGIQLICSGESDDAPGLKATPHASGSSGVDTARARLTVFGVRGGIISEIFGPSNLSD</sequence>
<evidence type="ECO:0000256" key="1">
    <source>
        <dbReference type="SAM" id="MobiDB-lite"/>
    </source>
</evidence>
<accession>A0AAV1TS46</accession>
<dbReference type="EMBL" id="CAKLBY020000086">
    <property type="protein sequence ID" value="CAK7925225.1"/>
    <property type="molecule type" value="Genomic_DNA"/>
</dbReference>
<dbReference type="Proteomes" id="UP001162060">
    <property type="component" value="Unassembled WGS sequence"/>
</dbReference>
<organism evidence="2 3">
    <name type="scientific">Peronospora matthiolae</name>
    <dbReference type="NCBI Taxonomy" id="2874970"/>
    <lineage>
        <taxon>Eukaryota</taxon>
        <taxon>Sar</taxon>
        <taxon>Stramenopiles</taxon>
        <taxon>Oomycota</taxon>
        <taxon>Peronosporomycetes</taxon>
        <taxon>Peronosporales</taxon>
        <taxon>Peronosporaceae</taxon>
        <taxon>Peronospora</taxon>
    </lineage>
</organism>
<comment type="caution">
    <text evidence="2">The sequence shown here is derived from an EMBL/GenBank/DDBJ whole genome shotgun (WGS) entry which is preliminary data.</text>
</comment>
<name>A0AAV1TS46_9STRA</name>
<evidence type="ECO:0000313" key="3">
    <source>
        <dbReference type="Proteomes" id="UP001162060"/>
    </source>
</evidence>
<reference evidence="2" key="1">
    <citation type="submission" date="2024-01" db="EMBL/GenBank/DDBJ databases">
        <authorList>
            <person name="Webb A."/>
        </authorList>
    </citation>
    <scope>NUCLEOTIDE SEQUENCE</scope>
    <source>
        <strain evidence="2">Pm1</strain>
    </source>
</reference>
<feature type="region of interest" description="Disordered" evidence="1">
    <location>
        <begin position="80"/>
        <end position="102"/>
    </location>
</feature>